<evidence type="ECO:0000313" key="8">
    <source>
        <dbReference type="EMBL" id="GEU85147.1"/>
    </source>
</evidence>
<evidence type="ECO:0000256" key="4">
    <source>
        <dbReference type="ARBA" id="ARBA00022759"/>
    </source>
</evidence>
<organism evidence="8">
    <name type="scientific">Tanacetum cinerariifolium</name>
    <name type="common">Dalmatian daisy</name>
    <name type="synonym">Chrysanthemum cinerariifolium</name>
    <dbReference type="NCBI Taxonomy" id="118510"/>
    <lineage>
        <taxon>Eukaryota</taxon>
        <taxon>Viridiplantae</taxon>
        <taxon>Streptophyta</taxon>
        <taxon>Embryophyta</taxon>
        <taxon>Tracheophyta</taxon>
        <taxon>Spermatophyta</taxon>
        <taxon>Magnoliopsida</taxon>
        <taxon>eudicotyledons</taxon>
        <taxon>Gunneridae</taxon>
        <taxon>Pentapetalae</taxon>
        <taxon>asterids</taxon>
        <taxon>campanulids</taxon>
        <taxon>Asterales</taxon>
        <taxon>Asteraceae</taxon>
        <taxon>Asteroideae</taxon>
        <taxon>Anthemideae</taxon>
        <taxon>Anthemidinae</taxon>
        <taxon>Tanacetum</taxon>
    </lineage>
</organism>
<evidence type="ECO:0000256" key="1">
    <source>
        <dbReference type="ARBA" id="ARBA00022679"/>
    </source>
</evidence>
<sequence length="477" mass="54404">MFEEKVETPSDSLTITVINTDDQPMWSNTRIVAPTPSSAIIKLSITNNFVNYEDKLNKRSRDVDLLKDKSGPESPPELRRSWIYIDGGSPFEVMYEHCFQNPGTKTKVKLKELGTPLVGFFGEVSYPIGTINLNVTIGEPGKLQTVMMEFMVVKSHSPYNIILGRTGLRRLGAVASTIHLMIKFPIANRIITMTTKRETIQECQRTRLIKILRMHADAFAWIPADMIGIPRFITKHGLKTYPHIEPRVQRKISIASDRRKVVKDEVAKWFKAEIIIRVRLKNAIVTYQRLVDIIFNGQMGRNLEAYVDDMVIKSKREREMIKDDGETLLTLKKVSMKLNPKKCSFGIKEGNKETNSEAANINNSQEGGRAHGLLVERNGRQTLIHYVSRTLQGAKINYPLMEKLALALAHTARWLRRYFQGHTIKVVMDKPISQILNNREATGRLAKWGVELKDYVIKYTPRSTIKGQVLVDFLAEQ</sequence>
<keyword evidence="3" id="KW-0540">Nuclease</keyword>
<evidence type="ECO:0000259" key="7">
    <source>
        <dbReference type="Pfam" id="PF17917"/>
    </source>
</evidence>
<evidence type="ECO:0000256" key="3">
    <source>
        <dbReference type="ARBA" id="ARBA00022722"/>
    </source>
</evidence>
<dbReference type="PANTHER" id="PTHR48475:SF2">
    <property type="entry name" value="RIBONUCLEASE H"/>
    <property type="match status" value="1"/>
</dbReference>
<feature type="domain" description="Reverse transcriptase RNase H-like" evidence="7">
    <location>
        <begin position="376"/>
        <end position="455"/>
    </location>
</feature>
<keyword evidence="2" id="KW-0548">Nucleotidyltransferase</keyword>
<name>A0A6L2NHW0_TANCI</name>
<keyword evidence="1" id="KW-0808">Transferase</keyword>
<dbReference type="GO" id="GO:0004519">
    <property type="term" value="F:endonuclease activity"/>
    <property type="evidence" value="ECO:0007669"/>
    <property type="project" value="UniProtKB-KW"/>
</dbReference>
<keyword evidence="6" id="KW-0695">RNA-directed DNA polymerase</keyword>
<comment type="caution">
    <text evidence="8">The sequence shown here is derived from an EMBL/GenBank/DDBJ whole genome shotgun (WGS) entry which is preliminary data.</text>
</comment>
<dbReference type="InterPro" id="IPR041373">
    <property type="entry name" value="RT_RNaseH"/>
</dbReference>
<dbReference type="SUPFAM" id="SSF56672">
    <property type="entry name" value="DNA/RNA polymerases"/>
    <property type="match status" value="1"/>
</dbReference>
<protein>
    <submittedName>
        <fullName evidence="8">Retrotransposon protein, putative, Ty3-gypsy subclass</fullName>
    </submittedName>
</protein>
<dbReference type="InterPro" id="IPR043502">
    <property type="entry name" value="DNA/RNA_pol_sf"/>
</dbReference>
<dbReference type="GO" id="GO:0016787">
    <property type="term" value="F:hydrolase activity"/>
    <property type="evidence" value="ECO:0007669"/>
    <property type="project" value="UniProtKB-KW"/>
</dbReference>
<dbReference type="AlphaFoldDB" id="A0A6L2NHW0"/>
<dbReference type="InterPro" id="IPR043128">
    <property type="entry name" value="Rev_trsase/Diguanyl_cyclase"/>
</dbReference>
<keyword evidence="5" id="KW-0378">Hydrolase</keyword>
<evidence type="ECO:0000256" key="5">
    <source>
        <dbReference type="ARBA" id="ARBA00022801"/>
    </source>
</evidence>
<evidence type="ECO:0000256" key="6">
    <source>
        <dbReference type="ARBA" id="ARBA00022918"/>
    </source>
</evidence>
<reference evidence="8" key="1">
    <citation type="journal article" date="2019" name="Sci. Rep.">
        <title>Draft genome of Tanacetum cinerariifolium, the natural source of mosquito coil.</title>
        <authorList>
            <person name="Yamashiro T."/>
            <person name="Shiraishi A."/>
            <person name="Satake H."/>
            <person name="Nakayama K."/>
        </authorList>
    </citation>
    <scope>NUCLEOTIDE SEQUENCE</scope>
</reference>
<dbReference type="GO" id="GO:0003964">
    <property type="term" value="F:RNA-directed DNA polymerase activity"/>
    <property type="evidence" value="ECO:0007669"/>
    <property type="project" value="UniProtKB-KW"/>
</dbReference>
<keyword evidence="4" id="KW-0255">Endonuclease</keyword>
<dbReference type="Pfam" id="PF17917">
    <property type="entry name" value="RT_RNaseH"/>
    <property type="match status" value="1"/>
</dbReference>
<proteinExistence type="predicted"/>
<evidence type="ECO:0000256" key="2">
    <source>
        <dbReference type="ARBA" id="ARBA00022695"/>
    </source>
</evidence>
<gene>
    <name evidence="8" type="ORF">Tci_057125</name>
</gene>
<accession>A0A6L2NHW0</accession>
<dbReference type="PANTHER" id="PTHR48475">
    <property type="entry name" value="RIBONUCLEASE H"/>
    <property type="match status" value="1"/>
</dbReference>
<dbReference type="Gene3D" id="3.30.70.270">
    <property type="match status" value="1"/>
</dbReference>
<dbReference type="EMBL" id="BKCJ010009046">
    <property type="protein sequence ID" value="GEU85147.1"/>
    <property type="molecule type" value="Genomic_DNA"/>
</dbReference>